<comment type="cofactor">
    <cofactor evidence="1">
        <name>FAD</name>
        <dbReference type="ChEBI" id="CHEBI:57692"/>
    </cofactor>
</comment>
<name>A0ABR4HII9_9EURO</name>
<keyword evidence="9" id="KW-1185">Reference proteome</keyword>
<evidence type="ECO:0000256" key="2">
    <source>
        <dbReference type="ARBA" id="ARBA00010989"/>
    </source>
</evidence>
<comment type="caution">
    <text evidence="8">The sequence shown here is derived from an EMBL/GenBank/DDBJ whole genome shotgun (WGS) entry which is preliminary data.</text>
</comment>
<evidence type="ECO:0000256" key="3">
    <source>
        <dbReference type="ARBA" id="ARBA00022630"/>
    </source>
</evidence>
<dbReference type="Proteomes" id="UP001610335">
    <property type="component" value="Unassembled WGS sequence"/>
</dbReference>
<dbReference type="SUPFAM" id="SSF54373">
    <property type="entry name" value="FAD-linked reductases, C-terminal domain"/>
    <property type="match status" value="1"/>
</dbReference>
<reference evidence="8 9" key="1">
    <citation type="submission" date="2024-07" db="EMBL/GenBank/DDBJ databases">
        <title>Section-level genome sequencing and comparative genomics of Aspergillus sections Usti and Cavernicolus.</title>
        <authorList>
            <consortium name="Lawrence Berkeley National Laboratory"/>
            <person name="Nybo J.L."/>
            <person name="Vesth T.C."/>
            <person name="Theobald S."/>
            <person name="Frisvad J.C."/>
            <person name="Larsen T.O."/>
            <person name="Kjaerboelling I."/>
            <person name="Rothschild-Mancinelli K."/>
            <person name="Lyhne E.K."/>
            <person name="Kogle M.E."/>
            <person name="Barry K."/>
            <person name="Clum A."/>
            <person name="Na H."/>
            <person name="Ledsgaard L."/>
            <person name="Lin J."/>
            <person name="Lipzen A."/>
            <person name="Kuo A."/>
            <person name="Riley R."/>
            <person name="Mondo S."/>
            <person name="LaButti K."/>
            <person name="Haridas S."/>
            <person name="Pangalinan J."/>
            <person name="Salamov A.A."/>
            <person name="Simmons B.A."/>
            <person name="Magnuson J.K."/>
            <person name="Chen J."/>
            <person name="Drula E."/>
            <person name="Henrissat B."/>
            <person name="Wiebenga A."/>
            <person name="Lubbers R.J."/>
            <person name="Gomes A.C."/>
            <person name="Makela M.R."/>
            <person name="Stajich J."/>
            <person name="Grigoriev I.V."/>
            <person name="Mortensen U.H."/>
            <person name="De vries R.P."/>
            <person name="Baker S.E."/>
            <person name="Andersen M.R."/>
        </authorList>
    </citation>
    <scope>NUCLEOTIDE SEQUENCE [LARGE SCALE GENOMIC DNA]</scope>
    <source>
        <strain evidence="8 9">CBS 600.67</strain>
    </source>
</reference>
<keyword evidence="5" id="KW-0560">Oxidoreductase</keyword>
<sequence length="426" mass="46467">MSIQKADPILIIGAGVFGLSTALELSKRGYQNITVLDRHVPPVADGSSVDISRIIRADYADPVYHQMALEAYKGWTSTYAEFYHESGFIMISETPSNLYIEQSKQNIIAKGGHIDEYSDLTQMRDLYPSLEADIPRAQGYHNPVGGWADAAGSIGRLASQCSVAGVSFMTGRRGTVHSLRRSGDRVVGVNIADGSHILASKVILATGAWSNRLIDIPYAATSSGQPVGFIQLTAEEGRLLEKNPVMINMTTGVFSFPPTPDTNILKLARHGYGFATEVQSEVSGHPISGPRRDSSNVASGYLPEDADQALRQGLKQFFPSLQDRPWMNRRLCWYTDTPNGDFIIDHHPTLQGLFVATGGAGHAFKFLPILGKYITDSFENTAPTDLHTKWRLKSPTQESGNVDMSGDGSRGGPPLRKLTVMEQSKL</sequence>
<evidence type="ECO:0000259" key="7">
    <source>
        <dbReference type="Pfam" id="PF01266"/>
    </source>
</evidence>
<evidence type="ECO:0000256" key="4">
    <source>
        <dbReference type="ARBA" id="ARBA00022827"/>
    </source>
</evidence>
<evidence type="ECO:0000256" key="5">
    <source>
        <dbReference type="ARBA" id="ARBA00023002"/>
    </source>
</evidence>
<dbReference type="InterPro" id="IPR006076">
    <property type="entry name" value="FAD-dep_OxRdtase"/>
</dbReference>
<protein>
    <submittedName>
        <fullName evidence="8">FAD dependent oxidoreductase</fullName>
    </submittedName>
</protein>
<dbReference type="InterPro" id="IPR036188">
    <property type="entry name" value="FAD/NAD-bd_sf"/>
</dbReference>
<feature type="region of interest" description="Disordered" evidence="6">
    <location>
        <begin position="393"/>
        <end position="426"/>
    </location>
</feature>
<evidence type="ECO:0000313" key="9">
    <source>
        <dbReference type="Proteomes" id="UP001610335"/>
    </source>
</evidence>
<dbReference type="PANTHER" id="PTHR10961:SF45">
    <property type="entry name" value="FAD DEPENDENT OXIDOREDUCTASE DOMAIN-CONTAINING PROTEIN-RELATED"/>
    <property type="match status" value="1"/>
</dbReference>
<dbReference type="Pfam" id="PF01266">
    <property type="entry name" value="DAO"/>
    <property type="match status" value="1"/>
</dbReference>
<feature type="domain" description="FAD dependent oxidoreductase" evidence="7">
    <location>
        <begin position="9"/>
        <end position="376"/>
    </location>
</feature>
<comment type="similarity">
    <text evidence="2">Belongs to the MSOX/MTOX family.</text>
</comment>
<dbReference type="Gene3D" id="3.50.50.60">
    <property type="entry name" value="FAD/NAD(P)-binding domain"/>
    <property type="match status" value="1"/>
</dbReference>
<dbReference type="SUPFAM" id="SSF51905">
    <property type="entry name" value="FAD/NAD(P)-binding domain"/>
    <property type="match status" value="1"/>
</dbReference>
<keyword evidence="4" id="KW-0274">FAD</keyword>
<evidence type="ECO:0000256" key="1">
    <source>
        <dbReference type="ARBA" id="ARBA00001974"/>
    </source>
</evidence>
<evidence type="ECO:0000256" key="6">
    <source>
        <dbReference type="SAM" id="MobiDB-lite"/>
    </source>
</evidence>
<keyword evidence="3" id="KW-0285">Flavoprotein</keyword>
<dbReference type="PANTHER" id="PTHR10961">
    <property type="entry name" value="PEROXISOMAL SARCOSINE OXIDASE"/>
    <property type="match status" value="1"/>
</dbReference>
<dbReference type="Gene3D" id="3.30.9.10">
    <property type="entry name" value="D-Amino Acid Oxidase, subunit A, domain 2"/>
    <property type="match status" value="1"/>
</dbReference>
<gene>
    <name evidence="8" type="ORF">BDW59DRAFT_177754</name>
</gene>
<dbReference type="EMBL" id="JBFXLS010000115">
    <property type="protein sequence ID" value="KAL2815222.1"/>
    <property type="molecule type" value="Genomic_DNA"/>
</dbReference>
<dbReference type="InterPro" id="IPR045170">
    <property type="entry name" value="MTOX"/>
</dbReference>
<accession>A0ABR4HII9</accession>
<evidence type="ECO:0000313" key="8">
    <source>
        <dbReference type="EMBL" id="KAL2815222.1"/>
    </source>
</evidence>
<organism evidence="8 9">
    <name type="scientific">Aspergillus cavernicola</name>
    <dbReference type="NCBI Taxonomy" id="176166"/>
    <lineage>
        <taxon>Eukaryota</taxon>
        <taxon>Fungi</taxon>
        <taxon>Dikarya</taxon>
        <taxon>Ascomycota</taxon>
        <taxon>Pezizomycotina</taxon>
        <taxon>Eurotiomycetes</taxon>
        <taxon>Eurotiomycetidae</taxon>
        <taxon>Eurotiales</taxon>
        <taxon>Aspergillaceae</taxon>
        <taxon>Aspergillus</taxon>
        <taxon>Aspergillus subgen. Nidulantes</taxon>
    </lineage>
</organism>
<proteinExistence type="inferred from homology"/>